<proteinExistence type="inferred from homology"/>
<organism evidence="14">
    <name type="scientific">Caenorhabditis remanei</name>
    <name type="common">Caenorhabditis vulgaris</name>
    <dbReference type="NCBI Taxonomy" id="31234"/>
    <lineage>
        <taxon>Eukaryota</taxon>
        <taxon>Metazoa</taxon>
        <taxon>Ecdysozoa</taxon>
        <taxon>Nematoda</taxon>
        <taxon>Chromadorea</taxon>
        <taxon>Rhabditida</taxon>
        <taxon>Rhabditina</taxon>
        <taxon>Rhabditomorpha</taxon>
        <taxon>Rhabditoidea</taxon>
        <taxon>Rhabditidae</taxon>
        <taxon>Peloderinae</taxon>
        <taxon>Caenorhabditis</taxon>
    </lineage>
</organism>
<dbReference type="InterPro" id="IPR033452">
    <property type="entry name" value="GH30_C"/>
</dbReference>
<keyword evidence="8 12" id="KW-0746">Sphingolipid metabolism</keyword>
<dbReference type="AlphaFoldDB" id="E3MKB1"/>
<comment type="catalytic activity">
    <reaction evidence="10">
        <text>a beta-D-glucosylceramide + H2O = an N-acyl-sphingoid base + D-glucose</text>
        <dbReference type="Rhea" id="RHEA:81447"/>
        <dbReference type="ChEBI" id="CHEBI:4167"/>
        <dbReference type="ChEBI" id="CHEBI:15377"/>
        <dbReference type="ChEBI" id="CHEBI:83264"/>
        <dbReference type="ChEBI" id="CHEBI:83273"/>
    </reaction>
    <physiologicalReaction direction="left-to-right" evidence="10">
        <dbReference type="Rhea" id="RHEA:81448"/>
    </physiologicalReaction>
</comment>
<dbReference type="eggNOG" id="KOG2566">
    <property type="taxonomic scope" value="Eukaryota"/>
</dbReference>
<name>E3MKB1_CAERE</name>
<comment type="pathway">
    <text evidence="3">Sphingolipid metabolism.</text>
</comment>
<accession>E3MKB1</accession>
<dbReference type="InterPro" id="IPR001139">
    <property type="entry name" value="Glyco_hydro_30"/>
</dbReference>
<dbReference type="GO" id="GO:0006914">
    <property type="term" value="P:autophagy"/>
    <property type="evidence" value="ECO:0007669"/>
    <property type="project" value="UniProtKB-ARBA"/>
</dbReference>
<sequence>MKRLKEVIWILLISICTGTSTPCNPKVYDGAFKNLVCVCNATLCDEIEPIGEIGEGKAVVYRSTLDGDRLKRMSMKMKEKLGKEETVNVTISIDASERFQQIFGFGGAFTDSAGDQLAAVSEKLQDQILNSYFGENGLEYNVGRVPMASCDFSTHEYSYDDVKDDFELKHFALADEDLKLKIPFIQKAMEKTKGKLQLFASPWSAPGWMKVTGRMRGGGAMRNDEKVYKAYANYFVKFFEAYSSHSIPFWGLTIQNEPSTGADMTWRWQTMNYTAETMRDFLKDFLGPQLKGNKLTEPLKVMVLDDGRGLLPGWADTIFNDTEANKYADGIAVHWYGNLYSPAVLLDITQRHHPDKFIFGTEACAGYAIHHGPIMGDWFTAENYASDIISDLNHHFIGWTDWNLCLDEKGGPNWANNFVDSPIIVNRKAQEFYKQPMFYAMGHFRQHSTVWNCPFHQSEFQSACAGYFGHHGPIMGDWFRAESYADDILTDLNHHVTGWTDWNLCLDETGGPNWAYNVVDAPIIVNRTAQEFYKQPMFYALGHFSKFLPRGSTRVFTKVEGNLAVSATSVVIEGGQRATVILSKSSSSLMTRVVDSATGYSLVLNLPPRSIHTVIWNKRK</sequence>
<comment type="catalytic activity">
    <reaction evidence="11">
        <text>an N-acyl-1-beta-D-glucosyl-15-methylhexadecasphing-4-enine + H2O = an N-acyl-15-methylhexadecasphing-4-enine + D-glucose</text>
        <dbReference type="Rhea" id="RHEA:34755"/>
        <dbReference type="ChEBI" id="CHEBI:4167"/>
        <dbReference type="ChEBI" id="CHEBI:15377"/>
        <dbReference type="ChEBI" id="CHEBI:70815"/>
        <dbReference type="ChEBI" id="CHEBI:70846"/>
    </reaction>
    <physiologicalReaction direction="left-to-right" evidence="11">
        <dbReference type="Rhea" id="RHEA:34756"/>
    </physiologicalReaction>
</comment>
<keyword evidence="9 12" id="KW-0443">Lipid metabolism</keyword>
<dbReference type="GO" id="GO:0030163">
    <property type="term" value="P:protein catabolic process"/>
    <property type="evidence" value="ECO:0007669"/>
    <property type="project" value="UniProtKB-ARBA"/>
</dbReference>
<dbReference type="GO" id="GO:0016758">
    <property type="term" value="F:hexosyltransferase activity"/>
    <property type="evidence" value="ECO:0007669"/>
    <property type="project" value="UniProtKB-ARBA"/>
</dbReference>
<dbReference type="EMBL" id="DS268451">
    <property type="protein sequence ID" value="EFP03916.1"/>
    <property type="molecule type" value="Genomic_DNA"/>
</dbReference>
<dbReference type="GO" id="GO:0006066">
    <property type="term" value="P:alcohol metabolic process"/>
    <property type="evidence" value="ECO:0007669"/>
    <property type="project" value="UniProtKB-ARBA"/>
</dbReference>
<keyword evidence="12" id="KW-0326">Glycosidase</keyword>
<reference evidence="13" key="1">
    <citation type="submission" date="2007-07" db="EMBL/GenBank/DDBJ databases">
        <title>PCAP assembly of the Caenorhabditis remanei genome.</title>
        <authorList>
            <consortium name="The Caenorhabditis remanei Sequencing Consortium"/>
            <person name="Wilson R.K."/>
        </authorList>
    </citation>
    <scope>NUCLEOTIDE SEQUENCE [LARGE SCALE GENOMIC DNA]</scope>
    <source>
        <strain evidence="13">PB4641</strain>
    </source>
</reference>
<dbReference type="GO" id="GO:0005102">
    <property type="term" value="F:signaling receptor binding"/>
    <property type="evidence" value="ECO:0007669"/>
    <property type="project" value="UniProtKB-ARBA"/>
</dbReference>
<dbReference type="Pfam" id="PF02055">
    <property type="entry name" value="Glyco_hydro_30"/>
    <property type="match status" value="2"/>
</dbReference>
<evidence type="ECO:0000256" key="1">
    <source>
        <dbReference type="ARBA" id="ARBA00001013"/>
    </source>
</evidence>
<dbReference type="EC" id="3.2.1.45" evidence="5 12"/>
<dbReference type="InterPro" id="IPR033453">
    <property type="entry name" value="Glyco_hydro_30_TIM-barrel"/>
</dbReference>
<dbReference type="PRINTS" id="PR00843">
    <property type="entry name" value="GLHYDRLASE30"/>
</dbReference>
<dbReference type="GO" id="GO:0005774">
    <property type="term" value="C:vacuolar membrane"/>
    <property type="evidence" value="ECO:0007669"/>
    <property type="project" value="UniProtKB-ARBA"/>
</dbReference>
<dbReference type="FunFam" id="3.20.20.80:FF:000030">
    <property type="entry name" value="Lysosomal acid glucosylceramidase"/>
    <property type="match status" value="1"/>
</dbReference>
<keyword evidence="14" id="KW-1185">Reference proteome</keyword>
<dbReference type="HOGENOM" id="CLU_014379_1_2_1"/>
<comment type="pathway">
    <text evidence="2">Lipid metabolism; sphingolipid metabolism.</text>
</comment>
<dbReference type="PANTHER" id="PTHR11069">
    <property type="entry name" value="GLUCOSYLCERAMIDASE"/>
    <property type="match status" value="1"/>
</dbReference>
<dbReference type="OMA" id="PIMGDWF"/>
<protein>
    <recommendedName>
        <fullName evidence="5 12">Glucosylceramidase</fullName>
        <ecNumber evidence="5 12">3.2.1.45</ecNumber>
    </recommendedName>
</protein>
<dbReference type="FunCoup" id="E3MKB1">
    <property type="interactions" value="530"/>
</dbReference>
<evidence type="ECO:0000256" key="8">
    <source>
        <dbReference type="ARBA" id="ARBA00022919"/>
    </source>
</evidence>
<dbReference type="GO" id="GO:0004348">
    <property type="term" value="F:glucosylceramidase activity"/>
    <property type="evidence" value="ECO:0007669"/>
    <property type="project" value="UniProtKB-EC"/>
</dbReference>
<dbReference type="Gene3D" id="3.20.20.80">
    <property type="entry name" value="Glycosidases"/>
    <property type="match status" value="2"/>
</dbReference>
<dbReference type="GO" id="GO:0007040">
    <property type="term" value="P:lysosome organization"/>
    <property type="evidence" value="ECO:0007669"/>
    <property type="project" value="UniProtKB-ARBA"/>
</dbReference>
<evidence type="ECO:0000256" key="2">
    <source>
        <dbReference type="ARBA" id="ARBA00004760"/>
    </source>
</evidence>
<dbReference type="STRING" id="31234.E3MKB1"/>
<evidence type="ECO:0000313" key="14">
    <source>
        <dbReference type="Proteomes" id="UP000008281"/>
    </source>
</evidence>
<evidence type="ECO:0000256" key="3">
    <source>
        <dbReference type="ARBA" id="ARBA00004991"/>
    </source>
</evidence>
<evidence type="ECO:0000256" key="9">
    <source>
        <dbReference type="ARBA" id="ARBA00023098"/>
    </source>
</evidence>
<dbReference type="SUPFAM" id="SSF51011">
    <property type="entry name" value="Glycosyl hydrolase domain"/>
    <property type="match status" value="1"/>
</dbReference>
<dbReference type="GO" id="GO:0006680">
    <property type="term" value="P:glucosylceramide catabolic process"/>
    <property type="evidence" value="ECO:0007669"/>
    <property type="project" value="UniProtKB-ARBA"/>
</dbReference>
<dbReference type="GO" id="GO:0005764">
    <property type="term" value="C:lysosome"/>
    <property type="evidence" value="ECO:0007669"/>
    <property type="project" value="UniProtKB-ARBA"/>
</dbReference>
<dbReference type="OrthoDB" id="2160638at2759"/>
<dbReference type="PANTHER" id="PTHR11069:SF23">
    <property type="entry name" value="LYSOSOMAL ACID GLUCOSYLCERAMIDASE"/>
    <property type="match status" value="1"/>
</dbReference>
<evidence type="ECO:0000256" key="12">
    <source>
        <dbReference type="RuleBase" id="RU361188"/>
    </source>
</evidence>
<evidence type="ECO:0000256" key="5">
    <source>
        <dbReference type="ARBA" id="ARBA00012658"/>
    </source>
</evidence>
<dbReference type="SUPFAM" id="SSF51445">
    <property type="entry name" value="(Trans)glycosidases"/>
    <property type="match status" value="2"/>
</dbReference>
<dbReference type="GO" id="GO:0051246">
    <property type="term" value="P:regulation of protein metabolic process"/>
    <property type="evidence" value="ECO:0007669"/>
    <property type="project" value="UniProtKB-ARBA"/>
</dbReference>
<keyword evidence="7 12" id="KW-0378">Hydrolase</keyword>
<evidence type="ECO:0000256" key="11">
    <source>
        <dbReference type="ARBA" id="ARBA00051345"/>
    </source>
</evidence>
<dbReference type="GO" id="GO:0042391">
    <property type="term" value="P:regulation of membrane potential"/>
    <property type="evidence" value="ECO:0007669"/>
    <property type="project" value="UniProtKB-ARBA"/>
</dbReference>
<evidence type="ECO:0000256" key="4">
    <source>
        <dbReference type="ARBA" id="ARBA00005382"/>
    </source>
</evidence>
<dbReference type="Proteomes" id="UP000008281">
    <property type="component" value="Unassembled WGS sequence"/>
</dbReference>
<gene>
    <name evidence="13" type="ORF">CRE_28748</name>
</gene>
<dbReference type="GO" id="GO:0008202">
    <property type="term" value="P:steroid metabolic process"/>
    <property type="evidence" value="ECO:0007669"/>
    <property type="project" value="UniProtKB-ARBA"/>
</dbReference>
<evidence type="ECO:0000256" key="7">
    <source>
        <dbReference type="ARBA" id="ARBA00022801"/>
    </source>
</evidence>
<comment type="catalytic activity">
    <reaction evidence="1">
        <text>a beta-D-glucosyl-(1&lt;-&gt;1')-N-acylsphing-4-enine + H2O = an N-acylsphing-4-enine + D-glucose</text>
        <dbReference type="Rhea" id="RHEA:13269"/>
        <dbReference type="ChEBI" id="CHEBI:4167"/>
        <dbReference type="ChEBI" id="CHEBI:15377"/>
        <dbReference type="ChEBI" id="CHEBI:22801"/>
        <dbReference type="ChEBI" id="CHEBI:52639"/>
        <dbReference type="EC" id="3.2.1.45"/>
    </reaction>
    <physiologicalReaction direction="left-to-right" evidence="1">
        <dbReference type="Rhea" id="RHEA:13270"/>
    </physiologicalReaction>
</comment>
<evidence type="ECO:0000256" key="6">
    <source>
        <dbReference type="ARBA" id="ARBA00022729"/>
    </source>
</evidence>
<evidence type="ECO:0000313" key="13">
    <source>
        <dbReference type="EMBL" id="EFP03916.1"/>
    </source>
</evidence>
<dbReference type="FunFam" id="3.20.20.80:FF:000364">
    <property type="entry name" value="Glucosylceramidase"/>
    <property type="match status" value="1"/>
</dbReference>
<dbReference type="Pfam" id="PF17189">
    <property type="entry name" value="Glyco_hydro_30C"/>
    <property type="match status" value="1"/>
</dbReference>
<dbReference type="InterPro" id="IPR017853">
    <property type="entry name" value="GH"/>
</dbReference>
<keyword evidence="6" id="KW-0732">Signal</keyword>
<dbReference type="GO" id="GO:0010605">
    <property type="term" value="P:negative regulation of macromolecule metabolic process"/>
    <property type="evidence" value="ECO:0007669"/>
    <property type="project" value="UniProtKB-ARBA"/>
</dbReference>
<evidence type="ECO:0000256" key="10">
    <source>
        <dbReference type="ARBA" id="ARBA00050474"/>
    </source>
</evidence>
<dbReference type="GO" id="GO:0032006">
    <property type="term" value="P:regulation of TOR signaling"/>
    <property type="evidence" value="ECO:0007669"/>
    <property type="project" value="UniProtKB-ARBA"/>
</dbReference>
<dbReference type="GO" id="GO:0016241">
    <property type="term" value="P:regulation of macroautophagy"/>
    <property type="evidence" value="ECO:0007669"/>
    <property type="project" value="UniProtKB-ARBA"/>
</dbReference>
<comment type="similarity">
    <text evidence="4 12">Belongs to the glycosyl hydrolase 30 family.</text>
</comment>